<evidence type="ECO:0000259" key="2">
    <source>
        <dbReference type="PROSITE" id="PS50238"/>
    </source>
</evidence>
<feature type="compositionally biased region" description="Basic residues" evidence="1">
    <location>
        <begin position="83"/>
        <end position="93"/>
    </location>
</feature>
<feature type="compositionally biased region" description="Polar residues" evidence="1">
    <location>
        <begin position="487"/>
        <end position="522"/>
    </location>
</feature>
<dbReference type="InterPro" id="IPR039767">
    <property type="entry name" value="RALBP1"/>
</dbReference>
<feature type="compositionally biased region" description="Basic and acidic residues" evidence="1">
    <location>
        <begin position="523"/>
        <end position="532"/>
    </location>
</feature>
<name>A0A3N4IGL8_ASCIM</name>
<feature type="compositionally biased region" description="Low complexity" evidence="1">
    <location>
        <begin position="533"/>
        <end position="544"/>
    </location>
</feature>
<dbReference type="OrthoDB" id="185175at2759"/>
<feature type="compositionally biased region" description="Polar residues" evidence="1">
    <location>
        <begin position="27"/>
        <end position="44"/>
    </location>
</feature>
<dbReference type="SUPFAM" id="SSF48350">
    <property type="entry name" value="GTPase activation domain, GAP"/>
    <property type="match status" value="1"/>
</dbReference>
<dbReference type="GO" id="GO:0005096">
    <property type="term" value="F:GTPase activator activity"/>
    <property type="evidence" value="ECO:0007669"/>
    <property type="project" value="InterPro"/>
</dbReference>
<dbReference type="InterPro" id="IPR008936">
    <property type="entry name" value="Rho_GTPase_activation_prot"/>
</dbReference>
<reference evidence="3 4" key="1">
    <citation type="journal article" date="2018" name="Nat. Ecol. Evol.">
        <title>Pezizomycetes genomes reveal the molecular basis of ectomycorrhizal truffle lifestyle.</title>
        <authorList>
            <person name="Murat C."/>
            <person name="Payen T."/>
            <person name="Noel B."/>
            <person name="Kuo A."/>
            <person name="Morin E."/>
            <person name="Chen J."/>
            <person name="Kohler A."/>
            <person name="Krizsan K."/>
            <person name="Balestrini R."/>
            <person name="Da Silva C."/>
            <person name="Montanini B."/>
            <person name="Hainaut M."/>
            <person name="Levati E."/>
            <person name="Barry K.W."/>
            <person name="Belfiori B."/>
            <person name="Cichocki N."/>
            <person name="Clum A."/>
            <person name="Dockter R.B."/>
            <person name="Fauchery L."/>
            <person name="Guy J."/>
            <person name="Iotti M."/>
            <person name="Le Tacon F."/>
            <person name="Lindquist E.A."/>
            <person name="Lipzen A."/>
            <person name="Malagnac F."/>
            <person name="Mello A."/>
            <person name="Molinier V."/>
            <person name="Miyauchi S."/>
            <person name="Poulain J."/>
            <person name="Riccioni C."/>
            <person name="Rubini A."/>
            <person name="Sitrit Y."/>
            <person name="Splivallo R."/>
            <person name="Traeger S."/>
            <person name="Wang M."/>
            <person name="Zifcakova L."/>
            <person name="Wipf D."/>
            <person name="Zambonelli A."/>
            <person name="Paolocci F."/>
            <person name="Nowrousian M."/>
            <person name="Ottonello S."/>
            <person name="Baldrian P."/>
            <person name="Spatafora J.W."/>
            <person name="Henrissat B."/>
            <person name="Nagy L.G."/>
            <person name="Aury J.M."/>
            <person name="Wincker P."/>
            <person name="Grigoriev I.V."/>
            <person name="Bonfante P."/>
            <person name="Martin F.M."/>
        </authorList>
    </citation>
    <scope>NUCLEOTIDE SEQUENCE [LARGE SCALE GENOMIC DNA]</scope>
    <source>
        <strain evidence="3 4">RN42</strain>
    </source>
</reference>
<dbReference type="GO" id="GO:0031267">
    <property type="term" value="F:small GTPase binding"/>
    <property type="evidence" value="ECO:0007669"/>
    <property type="project" value="InterPro"/>
</dbReference>
<dbReference type="Gene3D" id="1.10.555.10">
    <property type="entry name" value="Rho GTPase activation protein"/>
    <property type="match status" value="1"/>
</dbReference>
<dbReference type="Proteomes" id="UP000275078">
    <property type="component" value="Unassembled WGS sequence"/>
</dbReference>
<feature type="region of interest" description="Disordered" evidence="1">
    <location>
        <begin position="1"/>
        <end position="178"/>
    </location>
</feature>
<proteinExistence type="predicted"/>
<dbReference type="GO" id="GO:0007264">
    <property type="term" value="P:small GTPase-mediated signal transduction"/>
    <property type="evidence" value="ECO:0007669"/>
    <property type="project" value="InterPro"/>
</dbReference>
<dbReference type="PANTHER" id="PTHR12783:SF5">
    <property type="entry name" value="RALA-BINDING PROTEIN 1"/>
    <property type="match status" value="1"/>
</dbReference>
<dbReference type="PROSITE" id="PS50238">
    <property type="entry name" value="RHOGAP"/>
    <property type="match status" value="1"/>
</dbReference>
<evidence type="ECO:0000313" key="3">
    <source>
        <dbReference type="EMBL" id="RPA84969.1"/>
    </source>
</evidence>
<dbReference type="STRING" id="1160509.A0A3N4IGL8"/>
<feature type="domain" description="Rho-GAP" evidence="2">
    <location>
        <begin position="233"/>
        <end position="436"/>
    </location>
</feature>
<sequence length="671" mass="74290">MAPSALRSPTAPSFTKSPSASHDILNPINSSQQSIAGPKTSNQYLTPLASPSTPLSPRKRAQFADMPDEPAKSPSATTFSKPSRSKSMRHKFRPDRSQKEDKEKLPKIQSKSPLIGAFRSAKKSPSLEPPAESNYLSAPELAPRPSTSTGTLGSGKFFSRLKNGKHHHDGNGKESKKISDLGREVWASFKKSALTPKSAGSGGASPYMPASPFRNPRKTSGGSGKTPVDVFRLGLVEAATRTRVAGDPREGEAYWIPALAFRCIQFLDKFGPKELGIYRISGSLAVVDELKAEFITCHDVDLIENPPVDIHTVSSLLKGWLRGLGERDPILSDEWRARIFELCHFDPVTNAPPTHPPREFVEALEMLPPYNYYLLKAFFSHLRKIDAASDENKMNLANLAMIFCSGLRIDRFMFTWLVQSWDMCFSGMCRTEEEEFKRIHNIESARRQGDNMSDYSLIVPPHSAPASRKPSDASSQGRIEQLRKDSNTSNGNRNLTVNHQPSNQSLHPNSQPNSKPSSTHSRPSFDNRERPHTPAARSTPSPRSSPKHQGHKIQQQPVPHIQDENGHIIPPYPLTPTSTNGSEERVVREVLDREAMERRDSEARVLEEALSRFENGDESEAERQKAIVDGYVKSALTGHGHKTKGSLTLDTDMAQKLAPCLPELEPISPLM</sequence>
<feature type="region of interest" description="Disordered" evidence="1">
    <location>
        <begin position="451"/>
        <end position="583"/>
    </location>
</feature>
<feature type="compositionally biased region" description="Basic and acidic residues" evidence="1">
    <location>
        <begin position="94"/>
        <end position="106"/>
    </location>
</feature>
<dbReference type="PANTHER" id="PTHR12783">
    <property type="entry name" value="RALA BINDING PROTEIN 1 RALBP1"/>
    <property type="match status" value="1"/>
</dbReference>
<gene>
    <name evidence="3" type="ORF">BJ508DRAFT_323157</name>
</gene>
<keyword evidence="4" id="KW-1185">Reference proteome</keyword>
<evidence type="ECO:0000256" key="1">
    <source>
        <dbReference type="SAM" id="MobiDB-lite"/>
    </source>
</evidence>
<dbReference type="Pfam" id="PF00620">
    <property type="entry name" value="RhoGAP"/>
    <property type="match status" value="1"/>
</dbReference>
<protein>
    <recommendedName>
        <fullName evidence="2">Rho-GAP domain-containing protein</fullName>
    </recommendedName>
</protein>
<dbReference type="EMBL" id="ML119656">
    <property type="protein sequence ID" value="RPA84969.1"/>
    <property type="molecule type" value="Genomic_DNA"/>
</dbReference>
<dbReference type="InterPro" id="IPR000198">
    <property type="entry name" value="RhoGAP_dom"/>
</dbReference>
<feature type="compositionally biased region" description="Basic and acidic residues" evidence="1">
    <location>
        <begin position="169"/>
        <end position="178"/>
    </location>
</feature>
<feature type="region of interest" description="Disordered" evidence="1">
    <location>
        <begin position="194"/>
        <end position="224"/>
    </location>
</feature>
<evidence type="ECO:0000313" key="4">
    <source>
        <dbReference type="Proteomes" id="UP000275078"/>
    </source>
</evidence>
<organism evidence="3 4">
    <name type="scientific">Ascobolus immersus RN42</name>
    <dbReference type="NCBI Taxonomy" id="1160509"/>
    <lineage>
        <taxon>Eukaryota</taxon>
        <taxon>Fungi</taxon>
        <taxon>Dikarya</taxon>
        <taxon>Ascomycota</taxon>
        <taxon>Pezizomycotina</taxon>
        <taxon>Pezizomycetes</taxon>
        <taxon>Pezizales</taxon>
        <taxon>Ascobolaceae</taxon>
        <taxon>Ascobolus</taxon>
    </lineage>
</organism>
<dbReference type="SMART" id="SM00324">
    <property type="entry name" value="RhoGAP"/>
    <property type="match status" value="1"/>
</dbReference>
<feature type="compositionally biased region" description="Polar residues" evidence="1">
    <location>
        <begin position="10"/>
        <end position="20"/>
    </location>
</feature>
<dbReference type="AlphaFoldDB" id="A0A3N4IGL8"/>
<feature type="compositionally biased region" description="Low complexity" evidence="1">
    <location>
        <begin position="45"/>
        <end position="56"/>
    </location>
</feature>
<accession>A0A3N4IGL8</accession>